<proteinExistence type="predicted"/>
<dbReference type="AlphaFoldDB" id="A0A2T4CHA5"/>
<evidence type="ECO:0000313" key="1">
    <source>
        <dbReference type="EMBL" id="PTB80947.1"/>
    </source>
</evidence>
<organism evidence="1 2">
    <name type="scientific">Trichoderma longibrachiatum ATCC 18648</name>
    <dbReference type="NCBI Taxonomy" id="983965"/>
    <lineage>
        <taxon>Eukaryota</taxon>
        <taxon>Fungi</taxon>
        <taxon>Dikarya</taxon>
        <taxon>Ascomycota</taxon>
        <taxon>Pezizomycotina</taxon>
        <taxon>Sordariomycetes</taxon>
        <taxon>Hypocreomycetidae</taxon>
        <taxon>Hypocreales</taxon>
        <taxon>Hypocreaceae</taxon>
        <taxon>Trichoderma</taxon>
    </lineage>
</organism>
<gene>
    <name evidence="1" type="ORF">M440DRAFT_1003038</name>
</gene>
<dbReference type="EMBL" id="KZ679126">
    <property type="protein sequence ID" value="PTB80947.1"/>
    <property type="molecule type" value="Genomic_DNA"/>
</dbReference>
<reference evidence="1 2" key="1">
    <citation type="submission" date="2016-07" db="EMBL/GenBank/DDBJ databases">
        <title>Multiple horizontal gene transfer events from other fungi enriched the ability of initially mycotrophic Trichoderma (Ascomycota) to feed on dead plant biomass.</title>
        <authorList>
            <consortium name="DOE Joint Genome Institute"/>
            <person name="Aerts A."/>
            <person name="Atanasova L."/>
            <person name="Chenthamara K."/>
            <person name="Zhang J."/>
            <person name="Grujic M."/>
            <person name="Henrissat B."/>
            <person name="Kuo A."/>
            <person name="Salamov A."/>
            <person name="Lipzen A."/>
            <person name="Labutti K."/>
            <person name="Barry K."/>
            <person name="Miao Y."/>
            <person name="Rahimi M.J."/>
            <person name="Shen Q."/>
            <person name="Grigoriev I.V."/>
            <person name="Kubicek C.P."/>
            <person name="Druzhinina I.S."/>
        </authorList>
    </citation>
    <scope>NUCLEOTIDE SEQUENCE [LARGE SCALE GENOMIC DNA]</scope>
    <source>
        <strain evidence="1 2">ATCC 18648</strain>
    </source>
</reference>
<protein>
    <submittedName>
        <fullName evidence="1">Uncharacterized protein</fullName>
    </submittedName>
</protein>
<accession>A0A2T4CHA5</accession>
<name>A0A2T4CHA5_TRILO</name>
<evidence type="ECO:0000313" key="2">
    <source>
        <dbReference type="Proteomes" id="UP000240760"/>
    </source>
</evidence>
<dbReference type="Proteomes" id="UP000240760">
    <property type="component" value="Unassembled WGS sequence"/>
</dbReference>
<sequence length="199" mass="21978">MLMLSAAPPPPRLRFRLSCFCCSRAEPRLSLHQPQSQSVNQTVSRSVGLKRPHASTLRAPCRAIEGQDPPAQHTAELTVRIPPSPAALHSSFQHCVKCTIWPDTRHIKHTLHDGFCASLSRLVPRCRSPSEPRPRQACGLVSIRSSCRWQSSRHMQSIAGELSSALSHGNALAARSHATEEESRRQASRCEPNVLVPVH</sequence>
<keyword evidence="2" id="KW-1185">Reference proteome</keyword>